<reference evidence="1" key="1">
    <citation type="journal article" date="2014" name="Int. J. Syst. Evol. Microbiol.">
        <title>Complete genome of a new Firmicutes species belonging to the dominant human colonic microbiota ('Ruminococcus bicirculans') reveals two chromosomes and a selective capacity to utilize plant glucans.</title>
        <authorList>
            <consortium name="NISC Comparative Sequencing Program"/>
            <person name="Wegmann U."/>
            <person name="Louis P."/>
            <person name="Goesmann A."/>
            <person name="Henrissat B."/>
            <person name="Duncan S.H."/>
            <person name="Flint H.J."/>
        </authorList>
    </citation>
    <scope>NUCLEOTIDE SEQUENCE</scope>
    <source>
        <strain evidence="1">CGMCC 1.18437</strain>
    </source>
</reference>
<dbReference type="CDD" id="cd00580">
    <property type="entry name" value="CHMI"/>
    <property type="match status" value="1"/>
</dbReference>
<organism evidence="2 3">
    <name type="scientific">Deinococcus metalli</name>
    <dbReference type="NCBI Taxonomy" id="1141878"/>
    <lineage>
        <taxon>Bacteria</taxon>
        <taxon>Thermotogati</taxon>
        <taxon>Deinococcota</taxon>
        <taxon>Deinococci</taxon>
        <taxon>Deinococcales</taxon>
        <taxon>Deinococcaceae</taxon>
        <taxon>Deinococcus</taxon>
    </lineage>
</organism>
<dbReference type="Proteomes" id="UP000539473">
    <property type="component" value="Unassembled WGS sequence"/>
</dbReference>
<dbReference type="SUPFAM" id="SSF55331">
    <property type="entry name" value="Tautomerase/MIF"/>
    <property type="match status" value="1"/>
</dbReference>
<dbReference type="RefSeq" id="WP_184113942.1">
    <property type="nucleotide sequence ID" value="NZ_BNAJ01000010.1"/>
</dbReference>
<evidence type="ECO:0000313" key="2">
    <source>
        <dbReference type="EMBL" id="MBB5377946.1"/>
    </source>
</evidence>
<keyword evidence="2" id="KW-0413">Isomerase</keyword>
<reference evidence="1" key="4">
    <citation type="submission" date="2024-05" db="EMBL/GenBank/DDBJ databases">
        <authorList>
            <person name="Sun Q."/>
            <person name="Zhou Y."/>
        </authorList>
    </citation>
    <scope>NUCLEOTIDE SEQUENCE</scope>
    <source>
        <strain evidence="1">CGMCC 1.18437</strain>
    </source>
</reference>
<dbReference type="InterPro" id="IPR014347">
    <property type="entry name" value="Tautomerase/MIF_sf"/>
</dbReference>
<evidence type="ECO:0000313" key="4">
    <source>
        <dbReference type="Proteomes" id="UP000619376"/>
    </source>
</evidence>
<name>A0A7W8NQJ1_9DEIO</name>
<dbReference type="PANTHER" id="PTHR37950:SF1">
    <property type="entry name" value="4-HYDROXYPHENYLACETATE CATABOLISM PROTEIN"/>
    <property type="match status" value="1"/>
</dbReference>
<sequence>MPHLTVEYTDNLGDDARMMELLRTLSVVLRERGDIYPVGGLRARAVRLSEYVIADGQEDDAFVHVTLRVAAGRSPEVRRETGAALFEALKAHYADAFARRYLALSLDVQEFGEGGTFKHNNIHARFKKVTS</sequence>
<gene>
    <name evidence="1" type="primary">hpcD</name>
    <name evidence="1" type="ORF">GCM10017781_33890</name>
    <name evidence="2" type="ORF">HNQ07_003446</name>
</gene>
<dbReference type="AlphaFoldDB" id="A0A7W8NQJ1"/>
<reference evidence="4" key="2">
    <citation type="journal article" date="2019" name="Int. J. Syst. Evol. Microbiol.">
        <title>The Global Catalogue of Microorganisms (GCM) 10K type strain sequencing project: providing services to taxonomists for standard genome sequencing and annotation.</title>
        <authorList>
            <consortium name="The Broad Institute Genomics Platform"/>
            <consortium name="The Broad Institute Genome Sequencing Center for Infectious Disease"/>
            <person name="Wu L."/>
            <person name="Ma J."/>
        </authorList>
    </citation>
    <scope>NUCLEOTIDE SEQUENCE [LARGE SCALE GENOMIC DNA]</scope>
    <source>
        <strain evidence="4">CGMCC 1.18437</strain>
    </source>
</reference>
<evidence type="ECO:0000313" key="3">
    <source>
        <dbReference type="Proteomes" id="UP000539473"/>
    </source>
</evidence>
<accession>A0A7W8NQJ1</accession>
<protein>
    <submittedName>
        <fullName evidence="2">5-carboxymethyl-2-hydroxymuconate isomerase</fullName>
        <ecNumber evidence="2">5.3.3.10</ecNumber>
    </submittedName>
</protein>
<dbReference type="EMBL" id="BNAJ01000010">
    <property type="protein sequence ID" value="GHF54935.1"/>
    <property type="molecule type" value="Genomic_DNA"/>
</dbReference>
<evidence type="ECO:0000313" key="1">
    <source>
        <dbReference type="EMBL" id="GHF54935.1"/>
    </source>
</evidence>
<dbReference type="InterPro" id="IPR004220">
    <property type="entry name" value="5-COMe_2-OHmuconate_Isoase"/>
</dbReference>
<dbReference type="EC" id="5.3.3.10" evidence="2"/>
<dbReference type="EMBL" id="JACHFK010000009">
    <property type="protein sequence ID" value="MBB5377946.1"/>
    <property type="molecule type" value="Genomic_DNA"/>
</dbReference>
<reference evidence="2 3" key="3">
    <citation type="submission" date="2020-08" db="EMBL/GenBank/DDBJ databases">
        <title>Genomic Encyclopedia of Type Strains, Phase IV (KMG-IV): sequencing the most valuable type-strain genomes for metagenomic binning, comparative biology and taxonomic classification.</title>
        <authorList>
            <person name="Goeker M."/>
        </authorList>
    </citation>
    <scope>NUCLEOTIDE SEQUENCE [LARGE SCALE GENOMIC DNA]</scope>
    <source>
        <strain evidence="2 3">DSM 27521</strain>
    </source>
</reference>
<dbReference type="Proteomes" id="UP000619376">
    <property type="component" value="Unassembled WGS sequence"/>
</dbReference>
<comment type="caution">
    <text evidence="2">The sequence shown here is derived from an EMBL/GenBank/DDBJ whole genome shotgun (WGS) entry which is preliminary data.</text>
</comment>
<dbReference type="GO" id="GO:0008704">
    <property type="term" value="F:5-carboxymethyl-2-hydroxymuconate delta-isomerase activity"/>
    <property type="evidence" value="ECO:0007669"/>
    <property type="project" value="UniProtKB-EC"/>
</dbReference>
<dbReference type="Gene3D" id="3.30.429.10">
    <property type="entry name" value="Macrophage Migration Inhibitory Factor"/>
    <property type="match status" value="1"/>
</dbReference>
<dbReference type="Pfam" id="PF02962">
    <property type="entry name" value="CHMI"/>
    <property type="match status" value="1"/>
</dbReference>
<keyword evidence="4" id="KW-1185">Reference proteome</keyword>
<dbReference type="PANTHER" id="PTHR37950">
    <property type="entry name" value="4-HYDROXYPHENYLACETATE CATABOLISM PROTEIN"/>
    <property type="match status" value="1"/>
</dbReference>
<proteinExistence type="predicted"/>